<gene>
    <name evidence="1" type="ORF">F4562_006941</name>
</gene>
<evidence type="ECO:0000313" key="2">
    <source>
        <dbReference type="Proteomes" id="UP000540685"/>
    </source>
</evidence>
<accession>A0A7W9IN37</accession>
<comment type="caution">
    <text evidence="1">The sequence shown here is derived from an EMBL/GenBank/DDBJ whole genome shotgun (WGS) entry which is preliminary data.</text>
</comment>
<dbReference type="RefSeq" id="WP_184538027.1">
    <property type="nucleotide sequence ID" value="NZ_JACHMP010000002.1"/>
</dbReference>
<keyword evidence="2" id="KW-1185">Reference proteome</keyword>
<protein>
    <submittedName>
        <fullName evidence="1">Uncharacterized protein</fullName>
    </submittedName>
</protein>
<organism evidence="1 2">
    <name type="scientific">Streptosporangium becharense</name>
    <dbReference type="NCBI Taxonomy" id="1816182"/>
    <lineage>
        <taxon>Bacteria</taxon>
        <taxon>Bacillati</taxon>
        <taxon>Actinomycetota</taxon>
        <taxon>Actinomycetes</taxon>
        <taxon>Streptosporangiales</taxon>
        <taxon>Streptosporangiaceae</taxon>
        <taxon>Streptosporangium</taxon>
    </lineage>
</organism>
<reference evidence="1 2" key="1">
    <citation type="submission" date="2020-08" db="EMBL/GenBank/DDBJ databases">
        <title>Sequencing the genomes of 1000 actinobacteria strains.</title>
        <authorList>
            <person name="Klenk H.-P."/>
        </authorList>
    </citation>
    <scope>NUCLEOTIDE SEQUENCE [LARGE SCALE GENOMIC DNA]</scope>
    <source>
        <strain evidence="1 2">DSM 46887</strain>
    </source>
</reference>
<dbReference type="AlphaFoldDB" id="A0A7W9IN37"/>
<dbReference type="EMBL" id="JACHMP010000002">
    <property type="protein sequence ID" value="MBB5823792.1"/>
    <property type="molecule type" value="Genomic_DNA"/>
</dbReference>
<proteinExistence type="predicted"/>
<sequence>MTTVRVLITVGDVAELITPRHPAAAPLRVSASRIAAQAGLPANELPGRAFTVQTLSDGDADGFTLLDDPRL</sequence>
<name>A0A7W9IN37_9ACTN</name>
<evidence type="ECO:0000313" key="1">
    <source>
        <dbReference type="EMBL" id="MBB5823792.1"/>
    </source>
</evidence>
<dbReference type="Proteomes" id="UP000540685">
    <property type="component" value="Unassembled WGS sequence"/>
</dbReference>